<keyword evidence="4" id="KW-1185">Reference proteome</keyword>
<dbReference type="Gene3D" id="3.90.550.10">
    <property type="entry name" value="Spore Coat Polysaccharide Biosynthesis Protein SpsA, Chain A"/>
    <property type="match status" value="1"/>
</dbReference>
<comment type="similarity">
    <text evidence="1">Belongs to the glycosyltransferase 2 family.</text>
</comment>
<dbReference type="CDD" id="cd00761">
    <property type="entry name" value="Glyco_tranf_GTA_type"/>
    <property type="match status" value="1"/>
</dbReference>
<accession>A0ABW4JHL9</accession>
<dbReference type="PANTHER" id="PTHR22916">
    <property type="entry name" value="GLYCOSYLTRANSFERASE"/>
    <property type="match status" value="1"/>
</dbReference>
<dbReference type="InterPro" id="IPR001173">
    <property type="entry name" value="Glyco_trans_2-like"/>
</dbReference>
<dbReference type="Proteomes" id="UP001597079">
    <property type="component" value="Unassembled WGS sequence"/>
</dbReference>
<dbReference type="SUPFAM" id="SSF53448">
    <property type="entry name" value="Nucleotide-diphospho-sugar transferases"/>
    <property type="match status" value="1"/>
</dbReference>
<evidence type="ECO:0000259" key="2">
    <source>
        <dbReference type="Pfam" id="PF00535"/>
    </source>
</evidence>
<evidence type="ECO:0000313" key="3">
    <source>
        <dbReference type="EMBL" id="MFD1675827.1"/>
    </source>
</evidence>
<proteinExistence type="inferred from homology"/>
<feature type="domain" description="Glycosyltransferase 2-like" evidence="2">
    <location>
        <begin position="10"/>
        <end position="180"/>
    </location>
</feature>
<evidence type="ECO:0000256" key="1">
    <source>
        <dbReference type="ARBA" id="ARBA00006739"/>
    </source>
</evidence>
<dbReference type="PANTHER" id="PTHR22916:SF3">
    <property type="entry name" value="UDP-GLCNAC:BETAGAL BETA-1,3-N-ACETYLGLUCOSAMINYLTRANSFERASE-LIKE PROTEIN 1"/>
    <property type="match status" value="1"/>
</dbReference>
<evidence type="ECO:0000313" key="4">
    <source>
        <dbReference type="Proteomes" id="UP001597079"/>
    </source>
</evidence>
<dbReference type="EMBL" id="JBHUCX010000035">
    <property type="protein sequence ID" value="MFD1675827.1"/>
    <property type="molecule type" value="Genomic_DNA"/>
</dbReference>
<sequence length="230" mass="26773">MPKRKHGLVSVIVTNYQNANYIKACLDSIRKQSYREFELIVVDDCSTDESRHLIRHWKKRYKHRLKHRMLFVSMPRNIGFPGVLNVAMYLAKGEFIAVQDGDDISHPERIEKQVDYLRQHPDIGIVGTNYRLFTEQHTTPLETPAWLAFTPGEVQAIYQNGGHCVSHGTILFRRELFDKYGGPTRRLAGAEDYEMIAKCVQDGVGVTNLQDVLYFYRRHDKQRSRHYYGA</sequence>
<protein>
    <submittedName>
        <fullName evidence="3">Glycosyltransferase family 2 protein</fullName>
    </submittedName>
</protein>
<comment type="caution">
    <text evidence="3">The sequence shown here is derived from an EMBL/GenBank/DDBJ whole genome shotgun (WGS) entry which is preliminary data.</text>
</comment>
<gene>
    <name evidence="3" type="ORF">ACFSB2_14080</name>
</gene>
<dbReference type="RefSeq" id="WP_377943707.1">
    <property type="nucleotide sequence ID" value="NZ_JBHUCX010000035.1"/>
</dbReference>
<dbReference type="InterPro" id="IPR029044">
    <property type="entry name" value="Nucleotide-diphossugar_trans"/>
</dbReference>
<dbReference type="Pfam" id="PF00535">
    <property type="entry name" value="Glycos_transf_2"/>
    <property type="match status" value="1"/>
</dbReference>
<reference evidence="4" key="1">
    <citation type="journal article" date="2019" name="Int. J. Syst. Evol. Microbiol.">
        <title>The Global Catalogue of Microorganisms (GCM) 10K type strain sequencing project: providing services to taxonomists for standard genome sequencing and annotation.</title>
        <authorList>
            <consortium name="The Broad Institute Genomics Platform"/>
            <consortium name="The Broad Institute Genome Sequencing Center for Infectious Disease"/>
            <person name="Wu L."/>
            <person name="Ma J."/>
        </authorList>
    </citation>
    <scope>NUCLEOTIDE SEQUENCE [LARGE SCALE GENOMIC DNA]</scope>
    <source>
        <strain evidence="4">CGMCC 1.12286</strain>
    </source>
</reference>
<name>A0ABW4JHL9_9BACL</name>
<organism evidence="3 4">
    <name type="scientific">Alicyclobacillus fodiniaquatilis</name>
    <dbReference type="NCBI Taxonomy" id="1661150"/>
    <lineage>
        <taxon>Bacteria</taxon>
        <taxon>Bacillati</taxon>
        <taxon>Bacillota</taxon>
        <taxon>Bacilli</taxon>
        <taxon>Bacillales</taxon>
        <taxon>Alicyclobacillaceae</taxon>
        <taxon>Alicyclobacillus</taxon>
    </lineage>
</organism>